<evidence type="ECO:0000313" key="8">
    <source>
        <dbReference type="Proteomes" id="UP001583193"/>
    </source>
</evidence>
<dbReference type="PROSITE" id="PS50850">
    <property type="entry name" value="MFS"/>
    <property type="match status" value="1"/>
</dbReference>
<name>A0ABR3Y9Z5_9EURO</name>
<feature type="transmembrane region" description="Helical" evidence="5">
    <location>
        <begin position="399"/>
        <end position="422"/>
    </location>
</feature>
<keyword evidence="2 5" id="KW-0812">Transmembrane</keyword>
<evidence type="ECO:0000256" key="2">
    <source>
        <dbReference type="ARBA" id="ARBA00022692"/>
    </source>
</evidence>
<evidence type="ECO:0000256" key="3">
    <source>
        <dbReference type="ARBA" id="ARBA00022989"/>
    </source>
</evidence>
<dbReference type="Pfam" id="PF07690">
    <property type="entry name" value="MFS_1"/>
    <property type="match status" value="1"/>
</dbReference>
<dbReference type="PANTHER" id="PTHR23502:SF60">
    <property type="entry name" value="MAJOR FACILITATOR SUPERFAMILY (MFS) PROFILE DOMAIN-CONTAINING PROTEIN-RELATED"/>
    <property type="match status" value="1"/>
</dbReference>
<comment type="subcellular location">
    <subcellularLocation>
        <location evidence="1">Membrane</location>
        <topology evidence="1">Multi-pass membrane protein</topology>
    </subcellularLocation>
</comment>
<organism evidence="7 8">
    <name type="scientific">Paecilomyces lecythidis</name>
    <dbReference type="NCBI Taxonomy" id="3004212"/>
    <lineage>
        <taxon>Eukaryota</taxon>
        <taxon>Fungi</taxon>
        <taxon>Dikarya</taxon>
        <taxon>Ascomycota</taxon>
        <taxon>Pezizomycotina</taxon>
        <taxon>Eurotiomycetes</taxon>
        <taxon>Eurotiomycetidae</taxon>
        <taxon>Eurotiales</taxon>
        <taxon>Thermoascaceae</taxon>
        <taxon>Paecilomyces</taxon>
    </lineage>
</organism>
<keyword evidence="8" id="KW-1185">Reference proteome</keyword>
<proteinExistence type="predicted"/>
<feature type="domain" description="Major facilitator superfamily (MFS) profile" evidence="6">
    <location>
        <begin position="61"/>
        <end position="495"/>
    </location>
</feature>
<dbReference type="InterPro" id="IPR005829">
    <property type="entry name" value="Sugar_transporter_CS"/>
</dbReference>
<keyword evidence="4 5" id="KW-0472">Membrane</keyword>
<dbReference type="InterPro" id="IPR020846">
    <property type="entry name" value="MFS_dom"/>
</dbReference>
<feature type="transmembrane region" description="Helical" evidence="5">
    <location>
        <begin position="374"/>
        <end position="393"/>
    </location>
</feature>
<protein>
    <recommendedName>
        <fullName evidence="6">Major facilitator superfamily (MFS) profile domain-containing protein</fullName>
    </recommendedName>
</protein>
<feature type="transmembrane region" description="Helical" evidence="5">
    <location>
        <begin position="333"/>
        <end position="353"/>
    </location>
</feature>
<evidence type="ECO:0000256" key="5">
    <source>
        <dbReference type="SAM" id="Phobius"/>
    </source>
</evidence>
<dbReference type="PROSITE" id="PS00216">
    <property type="entry name" value="SUGAR_TRANSPORT_1"/>
    <property type="match status" value="1"/>
</dbReference>
<dbReference type="PANTHER" id="PTHR23502">
    <property type="entry name" value="MAJOR FACILITATOR SUPERFAMILY"/>
    <property type="match status" value="1"/>
</dbReference>
<evidence type="ECO:0000256" key="4">
    <source>
        <dbReference type="ARBA" id="ARBA00023136"/>
    </source>
</evidence>
<evidence type="ECO:0000259" key="6">
    <source>
        <dbReference type="PROSITE" id="PS50850"/>
    </source>
</evidence>
<feature type="transmembrane region" description="Helical" evidence="5">
    <location>
        <begin position="466"/>
        <end position="490"/>
    </location>
</feature>
<feature type="transmembrane region" description="Helical" evidence="5">
    <location>
        <begin position="214"/>
        <end position="236"/>
    </location>
</feature>
<reference evidence="7 8" key="1">
    <citation type="journal article" date="2024" name="IMA Fungus">
        <title>IMA Genome - F19 : A genome assembly and annotation guide to empower mycologists, including annotated draft genome sequences of Ceratocystis pirilliformis, Diaporthe australafricana, Fusarium ophioides, Paecilomyces lecythidis, and Sporothrix stenoceras.</title>
        <authorList>
            <person name="Aylward J."/>
            <person name="Wilson A.M."/>
            <person name="Visagie C.M."/>
            <person name="Spraker J."/>
            <person name="Barnes I."/>
            <person name="Buitendag C."/>
            <person name="Ceriani C."/>
            <person name="Del Mar Angel L."/>
            <person name="du Plessis D."/>
            <person name="Fuchs T."/>
            <person name="Gasser K."/>
            <person name="Kramer D."/>
            <person name="Li W."/>
            <person name="Munsamy K."/>
            <person name="Piso A."/>
            <person name="Price J.L."/>
            <person name="Sonnekus B."/>
            <person name="Thomas C."/>
            <person name="van der Nest A."/>
            <person name="van Dijk A."/>
            <person name="van Heerden A."/>
            <person name="van Vuuren N."/>
            <person name="Yilmaz N."/>
            <person name="Duong T.A."/>
            <person name="van der Merwe N.A."/>
            <person name="Wingfield M.J."/>
            <person name="Wingfield B.D."/>
        </authorList>
    </citation>
    <scope>NUCLEOTIDE SEQUENCE [LARGE SCALE GENOMIC DNA]</scope>
    <source>
        <strain evidence="7 8">CMW 18167</strain>
    </source>
</reference>
<comment type="caution">
    <text evidence="7">The sequence shown here is derived from an EMBL/GenBank/DDBJ whole genome shotgun (WGS) entry which is preliminary data.</text>
</comment>
<feature type="transmembrane region" description="Helical" evidence="5">
    <location>
        <begin position="128"/>
        <end position="147"/>
    </location>
</feature>
<feature type="transmembrane region" description="Helical" evidence="5">
    <location>
        <begin position="443"/>
        <end position="460"/>
    </location>
</feature>
<keyword evidence="3 5" id="KW-1133">Transmembrane helix</keyword>
<dbReference type="InterPro" id="IPR036259">
    <property type="entry name" value="MFS_trans_sf"/>
</dbReference>
<dbReference type="InterPro" id="IPR011701">
    <property type="entry name" value="MFS"/>
</dbReference>
<gene>
    <name evidence="7" type="ORF">Plec18167_002284</name>
</gene>
<dbReference type="CDD" id="cd17323">
    <property type="entry name" value="MFS_Tpo1_MDR_like"/>
    <property type="match status" value="1"/>
</dbReference>
<accession>A0ABR3Y9Z5</accession>
<dbReference type="SUPFAM" id="SSF103473">
    <property type="entry name" value="MFS general substrate transporter"/>
    <property type="match status" value="1"/>
</dbReference>
<feature type="transmembrane region" description="Helical" evidence="5">
    <location>
        <begin position="153"/>
        <end position="175"/>
    </location>
</feature>
<evidence type="ECO:0000256" key="1">
    <source>
        <dbReference type="ARBA" id="ARBA00004141"/>
    </source>
</evidence>
<feature type="transmembrane region" description="Helical" evidence="5">
    <location>
        <begin position="99"/>
        <end position="116"/>
    </location>
</feature>
<feature type="transmembrane region" description="Helical" evidence="5">
    <location>
        <begin position="288"/>
        <end position="313"/>
    </location>
</feature>
<dbReference type="EMBL" id="JAVDPF010000004">
    <property type="protein sequence ID" value="KAL1884692.1"/>
    <property type="molecule type" value="Genomic_DNA"/>
</dbReference>
<dbReference type="Gene3D" id="1.20.1250.20">
    <property type="entry name" value="MFS general substrate transporter like domains"/>
    <property type="match status" value="1"/>
</dbReference>
<evidence type="ECO:0000313" key="7">
    <source>
        <dbReference type="EMBL" id="KAL1884692.1"/>
    </source>
</evidence>
<feature type="transmembrane region" description="Helical" evidence="5">
    <location>
        <begin position="187"/>
        <end position="208"/>
    </location>
</feature>
<sequence length="502" mass="54929">MSTPVDSSDEINTVLPVLYSEKEDKAEANIVESEADPYRIDFTSPADPDDPKCWPVTRKWIVTGVLSATGLNRIMVSTIMAPTLTNIASSLEMSDEESVMAMSVYLLATAFGPLLIGPLSEVYGRKPVLHGTNIWFLVWNIVCGFSTNKGLLIASRFLAGFGASAIYALAGGVLGDIWPLEQRGKSMAMYILIPMLGAAIGPIVGGFIAEGTTWRWIFWSTSILQAVMVLASFFAFRETYAPVILQKKTQGLRKSTGDNRYYTRFEKELAGFSTTWNLQRSLTRSVRLLAFHPIIQVQACLSAFNYGILYIMLSTFADLWTSQYDESISLSGLHYISICLGEVIGALVTGHMMDAIFARLKIRAKGSVVPEYRVPLMIPYAILAPAGLLIYGWAADAHLHWLVVDVGAAILAFSMTFSGQALQAYIIDCYGNHASSASAASQFLRSLTAFGFPLFAPAMYRAMGYGWGNTFLGCLAAVIGVISPFLLWFYGAKLRQKVSLGD</sequence>
<dbReference type="Proteomes" id="UP001583193">
    <property type="component" value="Unassembled WGS sequence"/>
</dbReference>